<evidence type="ECO:0000313" key="1">
    <source>
        <dbReference type="EMBL" id="GAH00403.1"/>
    </source>
</evidence>
<proteinExistence type="predicted"/>
<dbReference type="AlphaFoldDB" id="X1DVI6"/>
<sequence>MYLRCYQDLLLRHSDSQPERDLVAAIFDHLLTEGVGTLEQEILATIKNKPTPLHCILLTMVYFASERYGSGYELVSKALSLDPDFVPAVNILGEVRVLERGG</sequence>
<organism evidence="1">
    <name type="scientific">marine sediment metagenome</name>
    <dbReference type="NCBI Taxonomy" id="412755"/>
    <lineage>
        <taxon>unclassified sequences</taxon>
        <taxon>metagenomes</taxon>
        <taxon>ecological metagenomes</taxon>
    </lineage>
</organism>
<reference evidence="1" key="1">
    <citation type="journal article" date="2014" name="Front. Microbiol.">
        <title>High frequency of phylogenetically diverse reductive dehalogenase-homologous genes in deep subseafloor sedimentary metagenomes.</title>
        <authorList>
            <person name="Kawai M."/>
            <person name="Futagami T."/>
            <person name="Toyoda A."/>
            <person name="Takaki Y."/>
            <person name="Nishi S."/>
            <person name="Hori S."/>
            <person name="Arai W."/>
            <person name="Tsubouchi T."/>
            <person name="Morono Y."/>
            <person name="Uchiyama I."/>
            <person name="Ito T."/>
            <person name="Fujiyama A."/>
            <person name="Inagaki F."/>
            <person name="Takami H."/>
        </authorList>
    </citation>
    <scope>NUCLEOTIDE SEQUENCE</scope>
    <source>
        <strain evidence="1">Expedition CK06-06</strain>
    </source>
</reference>
<comment type="caution">
    <text evidence="1">The sequence shown here is derived from an EMBL/GenBank/DDBJ whole genome shotgun (WGS) entry which is preliminary data.</text>
</comment>
<dbReference type="EMBL" id="BART01025398">
    <property type="protein sequence ID" value="GAH00403.1"/>
    <property type="molecule type" value="Genomic_DNA"/>
</dbReference>
<protein>
    <submittedName>
        <fullName evidence="1">Uncharacterized protein</fullName>
    </submittedName>
</protein>
<accession>X1DVI6</accession>
<gene>
    <name evidence="1" type="ORF">S01H4_45595</name>
</gene>
<name>X1DVI6_9ZZZZ</name>